<evidence type="ECO:0000256" key="1">
    <source>
        <dbReference type="SAM" id="MobiDB-lite"/>
    </source>
</evidence>
<organism evidence="2 3">
    <name type="scientific">Aspergillus bertholletiae</name>
    <dbReference type="NCBI Taxonomy" id="1226010"/>
    <lineage>
        <taxon>Eukaryota</taxon>
        <taxon>Fungi</taxon>
        <taxon>Dikarya</taxon>
        <taxon>Ascomycota</taxon>
        <taxon>Pezizomycotina</taxon>
        <taxon>Eurotiomycetes</taxon>
        <taxon>Eurotiomycetidae</taxon>
        <taxon>Eurotiales</taxon>
        <taxon>Aspergillaceae</taxon>
        <taxon>Aspergillus</taxon>
        <taxon>Aspergillus subgen. Circumdati</taxon>
    </lineage>
</organism>
<gene>
    <name evidence="2" type="ORF">BDV26DRAFT_293319</name>
</gene>
<name>A0A5N7B5Z6_9EURO</name>
<dbReference type="Proteomes" id="UP000326198">
    <property type="component" value="Unassembled WGS sequence"/>
</dbReference>
<dbReference type="EMBL" id="ML736225">
    <property type="protein sequence ID" value="KAE8377355.1"/>
    <property type="molecule type" value="Genomic_DNA"/>
</dbReference>
<evidence type="ECO:0000313" key="3">
    <source>
        <dbReference type="Proteomes" id="UP000326198"/>
    </source>
</evidence>
<reference evidence="2 3" key="1">
    <citation type="submission" date="2019-04" db="EMBL/GenBank/DDBJ databases">
        <title>Friends and foes A comparative genomics studyof 23 Aspergillus species from section Flavi.</title>
        <authorList>
            <consortium name="DOE Joint Genome Institute"/>
            <person name="Kjaerbolling I."/>
            <person name="Vesth T."/>
            <person name="Frisvad J.C."/>
            <person name="Nybo J.L."/>
            <person name="Theobald S."/>
            <person name="Kildgaard S."/>
            <person name="Isbrandt T."/>
            <person name="Kuo A."/>
            <person name="Sato A."/>
            <person name="Lyhne E.K."/>
            <person name="Kogle M.E."/>
            <person name="Wiebenga A."/>
            <person name="Kun R.S."/>
            <person name="Lubbers R.J."/>
            <person name="Makela M.R."/>
            <person name="Barry K."/>
            <person name="Chovatia M."/>
            <person name="Clum A."/>
            <person name="Daum C."/>
            <person name="Haridas S."/>
            <person name="He G."/>
            <person name="LaButti K."/>
            <person name="Lipzen A."/>
            <person name="Mondo S."/>
            <person name="Riley R."/>
            <person name="Salamov A."/>
            <person name="Simmons B.A."/>
            <person name="Magnuson J.K."/>
            <person name="Henrissat B."/>
            <person name="Mortensen U.H."/>
            <person name="Larsen T.O."/>
            <person name="Devries R.P."/>
            <person name="Grigoriev I.V."/>
            <person name="Machida M."/>
            <person name="Baker S.E."/>
            <person name="Andersen M.R."/>
        </authorList>
    </citation>
    <scope>NUCLEOTIDE SEQUENCE [LARGE SCALE GENOMIC DNA]</scope>
    <source>
        <strain evidence="2 3">IBT 29228</strain>
    </source>
</reference>
<dbReference type="OrthoDB" id="3508621at2759"/>
<evidence type="ECO:0000313" key="2">
    <source>
        <dbReference type="EMBL" id="KAE8377355.1"/>
    </source>
</evidence>
<proteinExistence type="predicted"/>
<keyword evidence="3" id="KW-1185">Reference proteome</keyword>
<feature type="region of interest" description="Disordered" evidence="1">
    <location>
        <begin position="75"/>
        <end position="109"/>
    </location>
</feature>
<accession>A0A5N7B5Z6</accession>
<protein>
    <submittedName>
        <fullName evidence="2">Uncharacterized protein</fullName>
    </submittedName>
</protein>
<dbReference type="AlphaFoldDB" id="A0A5N7B5Z6"/>
<sequence>MLEPYHSWSDSLASFSCELKEGTFTLPRFYQKRVAQFPQGAIFRPNVAVSPPRTRARIRDLAAGIKKLSFNVPNVSPSTSNTKSEAEFDDTPVGSATEDTPPGERSYGPRELLDLNYPKTKDQQIVNTALNDFLNAFIIHRSFKSYWTLHRKPFVANFRCGSFEARTDGCLEGVDSESLKAYAIVEVKPMMRIKQIRRIPMQEAA</sequence>